<evidence type="ECO:0000313" key="2">
    <source>
        <dbReference type="Proteomes" id="UP001432322"/>
    </source>
</evidence>
<dbReference type="EMBL" id="BTSY01000003">
    <property type="protein sequence ID" value="GMT20944.1"/>
    <property type="molecule type" value="Genomic_DNA"/>
</dbReference>
<proteinExistence type="predicted"/>
<reference evidence="1" key="1">
    <citation type="submission" date="2023-10" db="EMBL/GenBank/DDBJ databases">
        <title>Genome assembly of Pristionchus species.</title>
        <authorList>
            <person name="Yoshida K."/>
            <person name="Sommer R.J."/>
        </authorList>
    </citation>
    <scope>NUCLEOTIDE SEQUENCE</scope>
    <source>
        <strain evidence="1">RS5133</strain>
    </source>
</reference>
<gene>
    <name evidence="1" type="ORF">PFISCL1PPCAC_12241</name>
</gene>
<name>A0AAV5VN35_9BILA</name>
<accession>A0AAV5VN35</accession>
<organism evidence="1 2">
    <name type="scientific">Pristionchus fissidentatus</name>
    <dbReference type="NCBI Taxonomy" id="1538716"/>
    <lineage>
        <taxon>Eukaryota</taxon>
        <taxon>Metazoa</taxon>
        <taxon>Ecdysozoa</taxon>
        <taxon>Nematoda</taxon>
        <taxon>Chromadorea</taxon>
        <taxon>Rhabditida</taxon>
        <taxon>Rhabditina</taxon>
        <taxon>Diplogasteromorpha</taxon>
        <taxon>Diplogasteroidea</taxon>
        <taxon>Neodiplogasteridae</taxon>
        <taxon>Pristionchus</taxon>
    </lineage>
</organism>
<feature type="non-terminal residue" evidence="1">
    <location>
        <position position="1"/>
    </location>
</feature>
<protein>
    <submittedName>
        <fullName evidence="1">Uncharacterized protein</fullName>
    </submittedName>
</protein>
<dbReference type="AlphaFoldDB" id="A0AAV5VN35"/>
<evidence type="ECO:0000313" key="1">
    <source>
        <dbReference type="EMBL" id="GMT20944.1"/>
    </source>
</evidence>
<sequence length="142" mass="16287">KLYQVSVISHRTIHGCLLYLEKCAENDAQSLLRKLLTVVKASSICLNRRLSEVSDCRNARISAGLRTAAEREWIKWMHRALNTTSERFPSGISIEMVVLLRLVCSSLPLKSTIKLVVCGRNAMEVRRSTDSKRRTMRMHNRF</sequence>
<keyword evidence="2" id="KW-1185">Reference proteome</keyword>
<comment type="caution">
    <text evidence="1">The sequence shown here is derived from an EMBL/GenBank/DDBJ whole genome shotgun (WGS) entry which is preliminary data.</text>
</comment>
<dbReference type="Proteomes" id="UP001432322">
    <property type="component" value="Unassembled WGS sequence"/>
</dbReference>